<proteinExistence type="predicted"/>
<accession>A0ABR2E782</accession>
<comment type="caution">
    <text evidence="1">The sequence shown here is derived from an EMBL/GenBank/DDBJ whole genome shotgun (WGS) entry which is preliminary data.</text>
</comment>
<sequence length="67" mass="7259">MVVGESTTTEEPSFYGNSSLKYDMSVGIPLDSDEVVSTNSSFRAQHTVQVDSETRVLMPTKSSVDAI</sequence>
<evidence type="ECO:0000313" key="1">
    <source>
        <dbReference type="EMBL" id="KAK8553843.1"/>
    </source>
</evidence>
<reference evidence="1 2" key="1">
    <citation type="journal article" date="2024" name="G3 (Bethesda)">
        <title>Genome assembly of Hibiscus sabdariffa L. provides insights into metabolisms of medicinal natural products.</title>
        <authorList>
            <person name="Kim T."/>
        </authorList>
    </citation>
    <scope>NUCLEOTIDE SEQUENCE [LARGE SCALE GENOMIC DNA]</scope>
    <source>
        <strain evidence="1">TK-2024</strain>
        <tissue evidence="1">Old leaves</tissue>
    </source>
</reference>
<evidence type="ECO:0000313" key="2">
    <source>
        <dbReference type="Proteomes" id="UP001472677"/>
    </source>
</evidence>
<organism evidence="1 2">
    <name type="scientific">Hibiscus sabdariffa</name>
    <name type="common">roselle</name>
    <dbReference type="NCBI Taxonomy" id="183260"/>
    <lineage>
        <taxon>Eukaryota</taxon>
        <taxon>Viridiplantae</taxon>
        <taxon>Streptophyta</taxon>
        <taxon>Embryophyta</taxon>
        <taxon>Tracheophyta</taxon>
        <taxon>Spermatophyta</taxon>
        <taxon>Magnoliopsida</taxon>
        <taxon>eudicotyledons</taxon>
        <taxon>Gunneridae</taxon>
        <taxon>Pentapetalae</taxon>
        <taxon>rosids</taxon>
        <taxon>malvids</taxon>
        <taxon>Malvales</taxon>
        <taxon>Malvaceae</taxon>
        <taxon>Malvoideae</taxon>
        <taxon>Hibiscus</taxon>
    </lineage>
</organism>
<dbReference type="EMBL" id="JBBPBM010000019">
    <property type="protein sequence ID" value="KAK8553843.1"/>
    <property type="molecule type" value="Genomic_DNA"/>
</dbReference>
<name>A0ABR2E782_9ROSI</name>
<gene>
    <name evidence="1" type="ORF">V6N12_030825</name>
</gene>
<dbReference type="Proteomes" id="UP001472677">
    <property type="component" value="Unassembled WGS sequence"/>
</dbReference>
<keyword evidence="2" id="KW-1185">Reference proteome</keyword>
<protein>
    <submittedName>
        <fullName evidence="1">Uncharacterized protein</fullName>
    </submittedName>
</protein>